<dbReference type="Pfam" id="PF03692">
    <property type="entry name" value="CxxCxxCC"/>
    <property type="match status" value="1"/>
</dbReference>
<dbReference type="RefSeq" id="WP_179788846.1">
    <property type="nucleotide sequence ID" value="NZ_BAAARR010000023.1"/>
</dbReference>
<organism evidence="1 2">
    <name type="scientific">Actinopolymorpha rutila</name>
    <dbReference type="NCBI Taxonomy" id="446787"/>
    <lineage>
        <taxon>Bacteria</taxon>
        <taxon>Bacillati</taxon>
        <taxon>Actinomycetota</taxon>
        <taxon>Actinomycetes</taxon>
        <taxon>Propionibacteriales</taxon>
        <taxon>Actinopolymorphaceae</taxon>
        <taxon>Actinopolymorpha</taxon>
    </lineage>
</organism>
<dbReference type="AlphaFoldDB" id="A0A852ZP35"/>
<reference evidence="1 2" key="1">
    <citation type="submission" date="2020-07" db="EMBL/GenBank/DDBJ databases">
        <title>Sequencing the genomes of 1000 actinobacteria strains.</title>
        <authorList>
            <person name="Klenk H.-P."/>
        </authorList>
    </citation>
    <scope>NUCLEOTIDE SEQUENCE [LARGE SCALE GENOMIC DNA]</scope>
    <source>
        <strain evidence="1 2">DSM 18448</strain>
    </source>
</reference>
<evidence type="ECO:0000313" key="2">
    <source>
        <dbReference type="Proteomes" id="UP000579605"/>
    </source>
</evidence>
<gene>
    <name evidence="1" type="ORF">F4554_003877</name>
</gene>
<accession>A0A852ZP35</accession>
<keyword evidence="2" id="KW-1185">Reference proteome</keyword>
<proteinExistence type="predicted"/>
<dbReference type="Proteomes" id="UP000579605">
    <property type="component" value="Unassembled WGS sequence"/>
</dbReference>
<name>A0A852ZP35_9ACTN</name>
<evidence type="ECO:0000313" key="1">
    <source>
        <dbReference type="EMBL" id="NYH91239.1"/>
    </source>
</evidence>
<sequence length="204" mass="22253">MERGSLFTHTALSETAERVTEVETFLYGLINVLVADKAIDQGALGQAAAAVRAELDQRGEAMSPGVALRVDTDVPADTFVPVNCAERMHVCRAVCCRLNFALSAAEVESGTLKWDLGRPYQIRQDATGTCVHIDPENHGCSVYADRPGVCRGYSCANDQRIWSDFENMQLNTAWIEENLHGVGPRLAHAAMVRLPDPVVRPDAT</sequence>
<comment type="caution">
    <text evidence="1">The sequence shown here is derived from an EMBL/GenBank/DDBJ whole genome shotgun (WGS) entry which is preliminary data.</text>
</comment>
<protein>
    <submittedName>
        <fullName evidence="1">Fe-S-cluster containining protein</fullName>
    </submittedName>
</protein>
<dbReference type="EMBL" id="JACBZH010000001">
    <property type="protein sequence ID" value="NYH91239.1"/>
    <property type="molecule type" value="Genomic_DNA"/>
</dbReference>
<dbReference type="InterPro" id="IPR005358">
    <property type="entry name" value="Puta_zinc/iron-chelating_dom"/>
</dbReference>